<organism evidence="2 3">
    <name type="scientific">Pseudomonas aegrilactucae</name>
    <dbReference type="NCBI Taxonomy" id="2854028"/>
    <lineage>
        <taxon>Bacteria</taxon>
        <taxon>Pseudomonadati</taxon>
        <taxon>Pseudomonadota</taxon>
        <taxon>Gammaproteobacteria</taxon>
        <taxon>Pseudomonadales</taxon>
        <taxon>Pseudomonadaceae</taxon>
        <taxon>Pseudomonas</taxon>
    </lineage>
</organism>
<dbReference type="InterPro" id="IPR003343">
    <property type="entry name" value="Big_2"/>
</dbReference>
<sequence length="912" mass="97852">MNTTPTDATDEPQAVTLTLNDRRQAFNRAYQSAQGFGIMSAPSIPPLFVPGALILGNGTDIGINRNLVQSGTGLLLEAQAYPGMQAGDVIEIFLHPQSLITPPIPAKTATLGIGREGLDIALYVPQQRVEEGMLYLYCRVTRAGTHEVEESPWLSVWCKLSLPAGPDLKPDEPWHSALNAPQVMQLVDEQTLGEFVQVTIEPYLGMAAGDTLRLHIGLEQQDYPVREQDIGQTMTVHVPAEVLRSAGDSDGLALYYRVIDPLNNVSEKASARTFVQVSLGSKGLDAPFVFDNDAPQVLDTRSLGNADVPLSVKVDLPDFQPGDELEVVGIGMGALGQRVEIRPARQVIGQVGKAYLFMLPNPQVQRLARGLLMVGYTQRRGNVEVGQSLHRYIDVLGPAPELPEPVLVEARNGTLDPALPRCTVAISYPSMSPGDWVELFFYGYTGAGYAYAWTLERSVSRNDALRQQITFSIGAEHLSALDGGAVQPRYQVSNDSLPSPLESLHGWVQVGELLAELAPPEVPAAGDDGTLAQADTRGGVDVIVAANPCITPGSVVTVKWLGDTALGTCEGVAEARVYKVPQAVAQASVGHSVEVTYTVRNPDDGRLRLSLPFQLRIIADEPVVLRAPVVLDVDGAVLDPTFLPSGVRLQAAYQGMLAGDEVVLRLTGKQAYNAPAVRVEPFRPVVISVPAKVLLGNAGELIQVTFSVAREGQPSRVSPALNLQVRNALGIVLSPLELNGLSIKVEGWKATSAVSVGNTATRVASGGVPPYTYASNNPTVATVNAAGLVTGNRNGTAVISATDLRGTQVSYPVRVSNVYRLLHNWGPVNHHQAVAWMNSLGNAEPCSGRAVTDLQRVYGRTLVTGGYWHFWLCEKNGCGGSGFAFYHATNHAIHCADYFNTNIHAAWCIQRT</sequence>
<reference evidence="2" key="2">
    <citation type="journal article" date="2023" name="Plant Pathol.">
        <title>Dismantling and reorganizing Pseudomonas marginalis sensu#lato.</title>
        <authorList>
            <person name="Sawada H."/>
            <person name="Fujikawa T."/>
            <person name="Satou M."/>
        </authorList>
    </citation>
    <scope>NUCLEOTIDE SEQUENCE</scope>
    <source>
        <strain evidence="2">MAFF 301350</strain>
    </source>
</reference>
<evidence type="ECO:0000313" key="2">
    <source>
        <dbReference type="EMBL" id="MBV6286136.1"/>
    </source>
</evidence>
<evidence type="ECO:0000259" key="1">
    <source>
        <dbReference type="SMART" id="SM00635"/>
    </source>
</evidence>
<keyword evidence="3" id="KW-1185">Reference proteome</keyword>
<dbReference type="AlphaFoldDB" id="A0A9Q2XHE7"/>
<comment type="caution">
    <text evidence="2">The sequence shown here is derived from an EMBL/GenBank/DDBJ whole genome shotgun (WGS) entry which is preliminary data.</text>
</comment>
<proteinExistence type="predicted"/>
<accession>A0A9Q2XHE7</accession>
<gene>
    <name evidence="2" type="ORF">KUO17_03620</name>
</gene>
<dbReference type="Proteomes" id="UP001106592">
    <property type="component" value="Unassembled WGS sequence"/>
</dbReference>
<feature type="domain" description="BIG2" evidence="1">
    <location>
        <begin position="732"/>
        <end position="813"/>
    </location>
</feature>
<dbReference type="RefSeq" id="WP_217973655.1">
    <property type="nucleotide sequence ID" value="NZ_JAHTBI010000010.1"/>
</dbReference>
<dbReference type="SMART" id="SM00635">
    <property type="entry name" value="BID_2"/>
    <property type="match status" value="1"/>
</dbReference>
<evidence type="ECO:0000313" key="3">
    <source>
        <dbReference type="Proteomes" id="UP001106592"/>
    </source>
</evidence>
<dbReference type="EMBL" id="JAHTBI010000010">
    <property type="protein sequence ID" value="MBV6286136.1"/>
    <property type="molecule type" value="Genomic_DNA"/>
</dbReference>
<protein>
    <submittedName>
        <fullName evidence="2">Ig-like domain-containing protein</fullName>
    </submittedName>
</protein>
<reference evidence="2" key="1">
    <citation type="journal article" date="2022" name="Int. J. Syst. Evol. Microbiol.">
        <title>Pseudomonas aegrilactucae sp. nov. and Pseudomonas morbosilactucae sp. nov., pathogens causing bacterial rot of lettuce in Japan.</title>
        <authorList>
            <person name="Sawada H."/>
            <person name="Fujikawa T."/>
            <person name="Satou M."/>
        </authorList>
    </citation>
    <scope>NUCLEOTIDE SEQUENCE</scope>
    <source>
        <strain evidence="2">MAFF 301350</strain>
    </source>
</reference>
<dbReference type="Pfam" id="PF02368">
    <property type="entry name" value="Big_2"/>
    <property type="match status" value="1"/>
</dbReference>
<name>A0A9Q2XHE7_9PSED</name>